<comment type="caution">
    <text evidence="2">The sequence shown here is derived from an EMBL/GenBank/DDBJ whole genome shotgun (WGS) entry which is preliminary data.</text>
</comment>
<evidence type="ECO:0000259" key="1">
    <source>
        <dbReference type="Pfam" id="PF01050"/>
    </source>
</evidence>
<organism evidence="2 3">
    <name type="scientific">Candidatus Kaiserbacteria bacterium RIFCSPHIGHO2_02_FULL_55_20</name>
    <dbReference type="NCBI Taxonomy" id="1798497"/>
    <lineage>
        <taxon>Bacteria</taxon>
        <taxon>Candidatus Kaiseribacteriota</taxon>
    </lineage>
</organism>
<dbReference type="CDD" id="cd02213">
    <property type="entry name" value="cupin_PMI_typeII_C"/>
    <property type="match status" value="1"/>
</dbReference>
<dbReference type="GO" id="GO:0009298">
    <property type="term" value="P:GDP-mannose biosynthetic process"/>
    <property type="evidence" value="ECO:0007669"/>
    <property type="project" value="TreeGrafter"/>
</dbReference>
<dbReference type="SUPFAM" id="SSF51182">
    <property type="entry name" value="RmlC-like cupins"/>
    <property type="match status" value="1"/>
</dbReference>
<proteinExistence type="predicted"/>
<dbReference type="AlphaFoldDB" id="A0A1F6DY96"/>
<dbReference type="InterPro" id="IPR001538">
    <property type="entry name" value="Man6P_isomerase-2_C"/>
</dbReference>
<reference evidence="2 3" key="1">
    <citation type="journal article" date="2016" name="Nat. Commun.">
        <title>Thousands of microbial genomes shed light on interconnected biogeochemical processes in an aquifer system.</title>
        <authorList>
            <person name="Anantharaman K."/>
            <person name="Brown C.T."/>
            <person name="Hug L.A."/>
            <person name="Sharon I."/>
            <person name="Castelle C.J."/>
            <person name="Probst A.J."/>
            <person name="Thomas B.C."/>
            <person name="Singh A."/>
            <person name="Wilkins M.J."/>
            <person name="Karaoz U."/>
            <person name="Brodie E.L."/>
            <person name="Williams K.H."/>
            <person name="Hubbard S.S."/>
            <person name="Banfield J.F."/>
        </authorList>
    </citation>
    <scope>NUCLEOTIDE SEQUENCE [LARGE SCALE GENOMIC DNA]</scope>
</reference>
<dbReference type="PANTHER" id="PTHR46390">
    <property type="entry name" value="MANNOSE-1-PHOSPHATE GUANYLYLTRANSFERASE"/>
    <property type="match status" value="1"/>
</dbReference>
<feature type="domain" description="Mannose-6-phosphate isomerase type II C-terminal" evidence="1">
    <location>
        <begin position="10"/>
        <end position="117"/>
    </location>
</feature>
<dbReference type="InterPro" id="IPR011051">
    <property type="entry name" value="RmlC_Cupin_sf"/>
</dbReference>
<name>A0A1F6DY96_9BACT</name>
<gene>
    <name evidence="2" type="ORF">A3D71_03990</name>
</gene>
<evidence type="ECO:0000313" key="3">
    <source>
        <dbReference type="Proteomes" id="UP000177652"/>
    </source>
</evidence>
<dbReference type="Proteomes" id="UP000177652">
    <property type="component" value="Unassembled WGS sequence"/>
</dbReference>
<dbReference type="PANTHER" id="PTHR46390:SF1">
    <property type="entry name" value="MANNOSE-1-PHOSPHATE GUANYLYLTRANSFERASE"/>
    <property type="match status" value="1"/>
</dbReference>
<dbReference type="GO" id="GO:0004475">
    <property type="term" value="F:mannose-1-phosphate guanylyltransferase (GTP) activity"/>
    <property type="evidence" value="ECO:0007669"/>
    <property type="project" value="TreeGrafter"/>
</dbReference>
<accession>A0A1F6DY96</accession>
<dbReference type="InterPro" id="IPR051161">
    <property type="entry name" value="Mannose-6P_isomerase_type2"/>
</dbReference>
<protein>
    <recommendedName>
        <fullName evidence="1">Mannose-6-phosphate isomerase type II C-terminal domain-containing protein</fullName>
    </recommendedName>
</protein>
<dbReference type="Gene3D" id="2.60.120.10">
    <property type="entry name" value="Jelly Rolls"/>
    <property type="match status" value="1"/>
</dbReference>
<dbReference type="STRING" id="1798497.A3D71_03990"/>
<sequence>MISNSRRPASKSVRPWGEYYGWDQGSEWNLKTIYVKPNKRLSLQYHHHREEWWLLVEGDATATVHEGKEELTIPLRKGEVFRVGKKQVHRLSSKKGGVVVEVAYGTFREDDIVRLQDDHGRVPPKKPRRSAARQN</sequence>
<dbReference type="EMBL" id="MFLK01000016">
    <property type="protein sequence ID" value="OGG66260.1"/>
    <property type="molecule type" value="Genomic_DNA"/>
</dbReference>
<dbReference type="Pfam" id="PF01050">
    <property type="entry name" value="MannoseP_isomer"/>
    <property type="match status" value="1"/>
</dbReference>
<evidence type="ECO:0000313" key="2">
    <source>
        <dbReference type="EMBL" id="OGG66260.1"/>
    </source>
</evidence>
<dbReference type="InterPro" id="IPR014710">
    <property type="entry name" value="RmlC-like_jellyroll"/>
</dbReference>
<dbReference type="GO" id="GO:0005976">
    <property type="term" value="P:polysaccharide metabolic process"/>
    <property type="evidence" value="ECO:0007669"/>
    <property type="project" value="InterPro"/>
</dbReference>